<proteinExistence type="predicted"/>
<keyword evidence="2" id="KW-1185">Reference proteome</keyword>
<protein>
    <submittedName>
        <fullName evidence="1">P-loop containing nucleoside triphosphate hydrolase protein</fullName>
    </submittedName>
</protein>
<accession>A0AAD4KF10</accession>
<dbReference type="Pfam" id="PF17784">
    <property type="entry name" value="Sulfotransfer_4"/>
    <property type="match status" value="1"/>
</dbReference>
<sequence>MEILVLGLCRTGTQSLADALILLGYRNVYHMREVVTSDRDHRQHWIKAIDAKYEGKGRPYGRVEYDEFLGNFAALTDIPAAMFPEELITAYPSAKVILTTRDEEGWYKSMENTIWHAWYQGKSRSPDGAVKNPMISLSDKFHGHLWKSNFEADGRKCFRDHNEKVKQLMSKHPSNFLVYNVKEGWDSLCQFLGKEIPDHEFPRNDHWIQYKNDNCLSS</sequence>
<keyword evidence="1" id="KW-0378">Hydrolase</keyword>
<reference evidence="1" key="1">
    <citation type="submission" date="2021-12" db="EMBL/GenBank/DDBJ databases">
        <title>Convergent genome expansion in fungi linked to evolution of root-endophyte symbiosis.</title>
        <authorList>
            <consortium name="DOE Joint Genome Institute"/>
            <person name="Ke Y.-H."/>
            <person name="Bonito G."/>
            <person name="Liao H.-L."/>
            <person name="Looney B."/>
            <person name="Rojas-Flechas A."/>
            <person name="Nash J."/>
            <person name="Hameed K."/>
            <person name="Schadt C."/>
            <person name="Martin F."/>
            <person name="Crous P.W."/>
            <person name="Miettinen O."/>
            <person name="Magnuson J.K."/>
            <person name="Labbe J."/>
            <person name="Jacobson D."/>
            <person name="Doktycz M.J."/>
            <person name="Veneault-Fourrey C."/>
            <person name="Kuo A."/>
            <person name="Mondo S."/>
            <person name="Calhoun S."/>
            <person name="Riley R."/>
            <person name="Ohm R."/>
            <person name="LaButti K."/>
            <person name="Andreopoulos B."/>
            <person name="Pangilinan J."/>
            <person name="Nolan M."/>
            <person name="Tritt A."/>
            <person name="Clum A."/>
            <person name="Lipzen A."/>
            <person name="Daum C."/>
            <person name="Barry K."/>
            <person name="Grigoriev I.V."/>
            <person name="Vilgalys R."/>
        </authorList>
    </citation>
    <scope>NUCLEOTIDE SEQUENCE</scope>
    <source>
        <strain evidence="1">PMI_201</strain>
    </source>
</reference>
<dbReference type="InterPro" id="IPR027417">
    <property type="entry name" value="P-loop_NTPase"/>
</dbReference>
<dbReference type="SUPFAM" id="SSF52540">
    <property type="entry name" value="P-loop containing nucleoside triphosphate hydrolases"/>
    <property type="match status" value="1"/>
</dbReference>
<dbReference type="GO" id="GO:0016787">
    <property type="term" value="F:hydrolase activity"/>
    <property type="evidence" value="ECO:0007669"/>
    <property type="project" value="UniProtKB-KW"/>
</dbReference>
<evidence type="ECO:0000313" key="2">
    <source>
        <dbReference type="Proteomes" id="UP001201262"/>
    </source>
</evidence>
<name>A0AAD4KF10_9EURO</name>
<organism evidence="1 2">
    <name type="scientific">Talaromyces proteolyticus</name>
    <dbReference type="NCBI Taxonomy" id="1131652"/>
    <lineage>
        <taxon>Eukaryota</taxon>
        <taxon>Fungi</taxon>
        <taxon>Dikarya</taxon>
        <taxon>Ascomycota</taxon>
        <taxon>Pezizomycotina</taxon>
        <taxon>Eurotiomycetes</taxon>
        <taxon>Eurotiomycetidae</taxon>
        <taxon>Eurotiales</taxon>
        <taxon>Trichocomaceae</taxon>
        <taxon>Talaromyces</taxon>
        <taxon>Talaromyces sect. Bacilispori</taxon>
    </lineage>
</organism>
<dbReference type="Gene3D" id="3.40.50.300">
    <property type="entry name" value="P-loop containing nucleotide triphosphate hydrolases"/>
    <property type="match status" value="1"/>
</dbReference>
<dbReference type="InterPro" id="IPR040632">
    <property type="entry name" value="Sulfotransfer_4"/>
</dbReference>
<dbReference type="GeneID" id="70251554"/>
<dbReference type="PANTHER" id="PTHR36978:SF4">
    <property type="entry name" value="P-LOOP CONTAINING NUCLEOSIDE TRIPHOSPHATE HYDROLASE PROTEIN"/>
    <property type="match status" value="1"/>
</dbReference>
<dbReference type="PANTHER" id="PTHR36978">
    <property type="entry name" value="P-LOOP CONTAINING NUCLEOTIDE TRIPHOSPHATE HYDROLASE"/>
    <property type="match status" value="1"/>
</dbReference>
<dbReference type="EMBL" id="JAJTJA010000015">
    <property type="protein sequence ID" value="KAH8689380.1"/>
    <property type="molecule type" value="Genomic_DNA"/>
</dbReference>
<gene>
    <name evidence="1" type="ORF">BGW36DRAFT_433384</name>
</gene>
<dbReference type="RefSeq" id="XP_046065734.1">
    <property type="nucleotide sequence ID" value="XM_046221267.1"/>
</dbReference>
<evidence type="ECO:0000313" key="1">
    <source>
        <dbReference type="EMBL" id="KAH8689380.1"/>
    </source>
</evidence>
<comment type="caution">
    <text evidence="1">The sequence shown here is derived from an EMBL/GenBank/DDBJ whole genome shotgun (WGS) entry which is preliminary data.</text>
</comment>
<dbReference type="Proteomes" id="UP001201262">
    <property type="component" value="Unassembled WGS sequence"/>
</dbReference>
<dbReference type="AlphaFoldDB" id="A0AAD4KF10"/>